<keyword evidence="1" id="KW-1133">Transmembrane helix</keyword>
<keyword evidence="1" id="KW-0812">Transmembrane</keyword>
<accession>A0AAD7CL45</accession>
<dbReference type="Gene3D" id="1.20.1250.20">
    <property type="entry name" value="MFS general substrate transporter like domains"/>
    <property type="match status" value="1"/>
</dbReference>
<feature type="transmembrane region" description="Helical" evidence="1">
    <location>
        <begin position="46"/>
        <end position="69"/>
    </location>
</feature>
<feature type="non-terminal residue" evidence="2">
    <location>
        <position position="1"/>
    </location>
</feature>
<evidence type="ECO:0000313" key="3">
    <source>
        <dbReference type="Proteomes" id="UP001221757"/>
    </source>
</evidence>
<protein>
    <submittedName>
        <fullName evidence="2">Uncharacterized protein</fullName>
    </submittedName>
</protein>
<reference evidence="2" key="1">
    <citation type="submission" date="2023-03" db="EMBL/GenBank/DDBJ databases">
        <title>Massive genome expansion in bonnet fungi (Mycena s.s.) driven by repeated elements and novel gene families across ecological guilds.</title>
        <authorList>
            <consortium name="Lawrence Berkeley National Laboratory"/>
            <person name="Harder C.B."/>
            <person name="Miyauchi S."/>
            <person name="Viragh M."/>
            <person name="Kuo A."/>
            <person name="Thoen E."/>
            <person name="Andreopoulos B."/>
            <person name="Lu D."/>
            <person name="Skrede I."/>
            <person name="Drula E."/>
            <person name="Henrissat B."/>
            <person name="Morin E."/>
            <person name="Kohler A."/>
            <person name="Barry K."/>
            <person name="LaButti K."/>
            <person name="Morin E."/>
            <person name="Salamov A."/>
            <person name="Lipzen A."/>
            <person name="Mereny Z."/>
            <person name="Hegedus B."/>
            <person name="Baldrian P."/>
            <person name="Stursova M."/>
            <person name="Weitz H."/>
            <person name="Taylor A."/>
            <person name="Grigoriev I.V."/>
            <person name="Nagy L.G."/>
            <person name="Martin F."/>
            <person name="Kauserud H."/>
        </authorList>
    </citation>
    <scope>NUCLEOTIDE SEQUENCE</scope>
    <source>
        <strain evidence="2">CBHHK067</strain>
    </source>
</reference>
<feature type="transmembrane region" description="Helical" evidence="1">
    <location>
        <begin position="21"/>
        <end position="40"/>
    </location>
</feature>
<sequence length="99" mass="10686">TGLEYAFTKAPRNKCSLAMPVFLFTSAVSTALGEALVSLSTDPLLVWNYGSTGMGVLSMVAGILFWLAVRNLEAKEDKLNMIGWGGGGRMCTLRRPDLE</sequence>
<evidence type="ECO:0000313" key="2">
    <source>
        <dbReference type="EMBL" id="KAJ7651772.1"/>
    </source>
</evidence>
<dbReference type="InterPro" id="IPR036259">
    <property type="entry name" value="MFS_trans_sf"/>
</dbReference>
<proteinExistence type="predicted"/>
<organism evidence="2 3">
    <name type="scientific">Mycena rosella</name>
    <name type="common">Pink bonnet</name>
    <name type="synonym">Agaricus rosellus</name>
    <dbReference type="NCBI Taxonomy" id="1033263"/>
    <lineage>
        <taxon>Eukaryota</taxon>
        <taxon>Fungi</taxon>
        <taxon>Dikarya</taxon>
        <taxon>Basidiomycota</taxon>
        <taxon>Agaricomycotina</taxon>
        <taxon>Agaricomycetes</taxon>
        <taxon>Agaricomycetidae</taxon>
        <taxon>Agaricales</taxon>
        <taxon>Marasmiineae</taxon>
        <taxon>Mycenaceae</taxon>
        <taxon>Mycena</taxon>
    </lineage>
</organism>
<comment type="caution">
    <text evidence="2">The sequence shown here is derived from an EMBL/GenBank/DDBJ whole genome shotgun (WGS) entry which is preliminary data.</text>
</comment>
<evidence type="ECO:0000256" key="1">
    <source>
        <dbReference type="SAM" id="Phobius"/>
    </source>
</evidence>
<dbReference type="Proteomes" id="UP001221757">
    <property type="component" value="Unassembled WGS sequence"/>
</dbReference>
<dbReference type="AlphaFoldDB" id="A0AAD7CL45"/>
<keyword evidence="3" id="KW-1185">Reference proteome</keyword>
<gene>
    <name evidence="2" type="ORF">B0H17DRAFT_958330</name>
</gene>
<keyword evidence="1" id="KW-0472">Membrane</keyword>
<name>A0AAD7CL45_MYCRO</name>
<dbReference type="EMBL" id="JARKIE010000360">
    <property type="protein sequence ID" value="KAJ7651772.1"/>
    <property type="molecule type" value="Genomic_DNA"/>
</dbReference>